<reference evidence="1" key="2">
    <citation type="journal article" date="2022" name="Nat. Biotechnol.">
        <title>Carbon-negative production of acetone and isopropanol by gas fermentation at industrial pilot scale.</title>
        <authorList>
            <person name="Liew F.E."/>
            <person name="Nogle R."/>
            <person name="Abdalla T."/>
            <person name="Rasor B.J."/>
            <person name="Canter C."/>
            <person name="Jensen R.O."/>
            <person name="Wang L."/>
            <person name="Strutz J."/>
            <person name="Chirania P."/>
            <person name="De Tissera S."/>
            <person name="Mueller A.P."/>
            <person name="Ruan Z."/>
            <person name="Gao A."/>
            <person name="Tran L."/>
            <person name="Engle N.L."/>
            <person name="Bromley J.C."/>
            <person name="Daniell J."/>
            <person name="Conrado R."/>
            <person name="Tschaplinski T.J."/>
            <person name="Giannone R.J."/>
            <person name="Hettich R.L."/>
            <person name="Karim A.S."/>
            <person name="Simpson S.D."/>
            <person name="Brown S.D."/>
            <person name="Leang C."/>
            <person name="Jewett M.C."/>
            <person name="Kopke M."/>
        </authorList>
    </citation>
    <scope>NUCLEOTIDE SEQUENCE</scope>
    <source>
        <strain evidence="1">DJ080</strain>
    </source>
</reference>
<accession>A0AAX0AX28</accession>
<protein>
    <submittedName>
        <fullName evidence="1">Uncharacterized protein</fullName>
    </submittedName>
</protein>
<gene>
    <name evidence="1" type="ORF">B0H41_001187</name>
</gene>
<dbReference type="EMBL" id="JABSWW010000001">
    <property type="protein sequence ID" value="NRT87508.1"/>
    <property type="molecule type" value="Genomic_DNA"/>
</dbReference>
<dbReference type="Proteomes" id="UP001193748">
    <property type="component" value="Unassembled WGS sequence"/>
</dbReference>
<sequence>MEYVQEYFKNIRIYPNSNNKGIWVETQNLLMSKCLELKEILGSWFYDIK</sequence>
<evidence type="ECO:0000313" key="1">
    <source>
        <dbReference type="EMBL" id="NRT87508.1"/>
    </source>
</evidence>
<proteinExistence type="predicted"/>
<reference evidence="1" key="1">
    <citation type="submission" date="2020-05" db="EMBL/GenBank/DDBJ databases">
        <authorList>
            <person name="Brown S."/>
            <person name="Huntemann M."/>
            <person name="Clum A."/>
            <person name="Spunde A."/>
            <person name="Palaniappan K."/>
            <person name="Ritter S."/>
            <person name="Mikhailova N."/>
            <person name="Chen I.-M."/>
            <person name="Stamatis D."/>
            <person name="Reddy T."/>
            <person name="O'Malley R."/>
            <person name="Daum C."/>
            <person name="Shapiro N."/>
            <person name="Ivanova N."/>
            <person name="Kyrpides N."/>
            <person name="Woyke T."/>
        </authorList>
    </citation>
    <scope>NUCLEOTIDE SEQUENCE</scope>
    <source>
        <strain evidence="1">DJ080</strain>
    </source>
</reference>
<evidence type="ECO:0000313" key="2">
    <source>
        <dbReference type="Proteomes" id="UP001193748"/>
    </source>
</evidence>
<organism evidence="1 2">
    <name type="scientific">Clostridium beijerinckii</name>
    <name type="common">Clostridium MP</name>
    <dbReference type="NCBI Taxonomy" id="1520"/>
    <lineage>
        <taxon>Bacteria</taxon>
        <taxon>Bacillati</taxon>
        <taxon>Bacillota</taxon>
        <taxon>Clostridia</taxon>
        <taxon>Eubacteriales</taxon>
        <taxon>Clostridiaceae</taxon>
        <taxon>Clostridium</taxon>
    </lineage>
</organism>
<dbReference type="AlphaFoldDB" id="A0AAX0AX28"/>
<comment type="caution">
    <text evidence="1">The sequence shown here is derived from an EMBL/GenBank/DDBJ whole genome shotgun (WGS) entry which is preliminary data.</text>
</comment>
<name>A0AAX0AX28_CLOBE</name>